<evidence type="ECO:0000259" key="8">
    <source>
        <dbReference type="PROSITE" id="PS52027"/>
    </source>
</evidence>
<evidence type="ECO:0000313" key="9">
    <source>
        <dbReference type="Proteomes" id="UP000694910"/>
    </source>
</evidence>
<dbReference type="Pfam" id="PF13913">
    <property type="entry name" value="zf-C2HC_2"/>
    <property type="match status" value="2"/>
</dbReference>
<feature type="region of interest" description="Disordered" evidence="7">
    <location>
        <begin position="247"/>
        <end position="308"/>
    </location>
</feature>
<keyword evidence="9" id="KW-1185">Reference proteome</keyword>
<keyword evidence="5" id="KW-0175">Coiled coil</keyword>
<evidence type="ECO:0000313" key="12">
    <source>
        <dbReference type="RefSeq" id="XP_014639909.1"/>
    </source>
</evidence>
<feature type="domain" description="C2HC/C3H-type" evidence="8">
    <location>
        <begin position="493"/>
        <end position="522"/>
    </location>
</feature>
<proteinExistence type="inferred from homology"/>
<evidence type="ECO:0000256" key="3">
    <source>
        <dbReference type="ARBA" id="ARBA00022771"/>
    </source>
</evidence>
<feature type="compositionally biased region" description="Basic and acidic residues" evidence="7">
    <location>
        <begin position="247"/>
        <end position="263"/>
    </location>
</feature>
<feature type="region of interest" description="Disordered" evidence="7">
    <location>
        <begin position="143"/>
        <end position="171"/>
    </location>
</feature>
<organism evidence="9 10">
    <name type="scientific">Ceratotherium simum simum</name>
    <name type="common">Southern white rhinoceros</name>
    <dbReference type="NCBI Taxonomy" id="73337"/>
    <lineage>
        <taxon>Eukaryota</taxon>
        <taxon>Metazoa</taxon>
        <taxon>Chordata</taxon>
        <taxon>Craniata</taxon>
        <taxon>Vertebrata</taxon>
        <taxon>Euteleostomi</taxon>
        <taxon>Mammalia</taxon>
        <taxon>Eutheria</taxon>
        <taxon>Laurasiatheria</taxon>
        <taxon>Perissodactyla</taxon>
        <taxon>Rhinocerotidae</taxon>
        <taxon>Ceratotherium</taxon>
    </lineage>
</organism>
<keyword evidence="4" id="KW-0862">Zinc</keyword>
<dbReference type="RefSeq" id="XP_004426518.1">
    <property type="nucleotide sequence ID" value="XM_004426461.2"/>
</dbReference>
<accession>A0ABM0HGD5</accession>
<evidence type="ECO:0000256" key="4">
    <source>
        <dbReference type="ARBA" id="ARBA00022833"/>
    </source>
</evidence>
<dbReference type="RefSeq" id="XP_014639908.1">
    <property type="nucleotide sequence ID" value="XM_014784422.1"/>
</dbReference>
<sequence length="531" mass="60026">MAGLQLVPPLPVGVMLPYNKIEAPGLHSAKQDPCEKGDSSQRSLMGHLRNNFQQKLLSNKELTLDNLYTHPKWNTCTEAQSHTYPHCAGISQQDSGSNTQGQTKCLCYSSSRQSRYPKANNQDFIPFTKKRVGVDRAYPLKPVFHRKSRSTGEAGTDGDQNVSPRPPEPREFLYSSFDSRNWVNTSVAGTVAAMQGERAMANLNRTLWLQIQRLEAAGESLEEEIRRKETLLRQKLKKTEEELRRIQKEKEQTEENEKGELQRKTLPRRRVKGNSNTTYKPLFSPEFGSEGVFSRDRGEDETWVRSQENSSPFQFSDYGIQKLKRERLGASNNKIRDRVSGPLKAKFSQPSEVPGSALQGSTSNSSLSGAPDSSGPSCPTEEPELGECSHCGRKFLLVRLERHSNVCRRMQSSKRKVFDSSRARAKGTELEQYLNWKGPASVKAEPPQKSNWRQKHESFICTLRQAREVQQVIARQGGKPSDLPPILPAENPDYIQCPHCSCHFAPKVAERHIHKCKTIKNHPPPPRKHYG</sequence>
<evidence type="ECO:0000256" key="6">
    <source>
        <dbReference type="PROSITE-ProRule" id="PRU01371"/>
    </source>
</evidence>
<dbReference type="RefSeq" id="XP_014639909.1">
    <property type="nucleotide sequence ID" value="XM_014784423.1"/>
</dbReference>
<name>A0ABM0HGD5_CERSS</name>
<dbReference type="InterPro" id="IPR026104">
    <property type="entry name" value="ZNF_C2HC_dom_1C"/>
</dbReference>
<comment type="similarity">
    <text evidence="1">Belongs to the ZC2HC1 family.</text>
</comment>
<dbReference type="PANTHER" id="PTHR14649:SF1">
    <property type="entry name" value="ZINC FINGER C2HC DOMAIN-CONTAINING PROTEIN 1C"/>
    <property type="match status" value="1"/>
</dbReference>
<evidence type="ECO:0000313" key="11">
    <source>
        <dbReference type="RefSeq" id="XP_014639908.1"/>
    </source>
</evidence>
<feature type="compositionally biased region" description="Basic and acidic residues" evidence="7">
    <location>
        <begin position="293"/>
        <end position="303"/>
    </location>
</feature>
<protein>
    <submittedName>
        <fullName evidence="10 11">Zinc finger C2HC domain-containing protein 1C isoform X1</fullName>
    </submittedName>
</protein>
<feature type="domain" description="C2HC/C3H-type" evidence="8">
    <location>
        <begin position="384"/>
        <end position="413"/>
    </location>
</feature>
<dbReference type="InterPro" id="IPR049899">
    <property type="entry name" value="Znf_C2HC_C3H"/>
</dbReference>
<reference evidence="10 11" key="1">
    <citation type="submission" date="2025-05" db="UniProtKB">
        <authorList>
            <consortium name="RefSeq"/>
        </authorList>
    </citation>
    <scope>IDENTIFICATION</scope>
</reference>
<dbReference type="PROSITE" id="PS52027">
    <property type="entry name" value="ZF_C2HC_C3H"/>
    <property type="match status" value="2"/>
</dbReference>
<feature type="compositionally biased region" description="Polar residues" evidence="7">
    <location>
        <begin position="358"/>
        <end position="368"/>
    </location>
</feature>
<evidence type="ECO:0000256" key="7">
    <source>
        <dbReference type="SAM" id="MobiDB-lite"/>
    </source>
</evidence>
<dbReference type="PANTHER" id="PTHR14649">
    <property type="entry name" value="ZINC FINGER C2HC DOMAIN-CONTAINING PROTEIN 1C"/>
    <property type="match status" value="1"/>
</dbReference>
<evidence type="ECO:0000256" key="5">
    <source>
        <dbReference type="ARBA" id="ARBA00023054"/>
    </source>
</evidence>
<evidence type="ECO:0000313" key="10">
    <source>
        <dbReference type="RefSeq" id="XP_004426518.1"/>
    </source>
</evidence>
<evidence type="ECO:0000256" key="2">
    <source>
        <dbReference type="ARBA" id="ARBA00022723"/>
    </source>
</evidence>
<gene>
    <name evidence="10 11 12" type="primary">LOC101390561</name>
</gene>
<dbReference type="GeneID" id="101390561"/>
<dbReference type="Proteomes" id="UP000694910">
    <property type="component" value="Unplaced"/>
</dbReference>
<evidence type="ECO:0000256" key="1">
    <source>
        <dbReference type="ARBA" id="ARBA00010843"/>
    </source>
</evidence>
<keyword evidence="3 6" id="KW-0863">Zinc-finger</keyword>
<feature type="region of interest" description="Disordered" evidence="7">
    <location>
        <begin position="329"/>
        <end position="387"/>
    </location>
</feature>
<keyword evidence="2" id="KW-0479">Metal-binding</keyword>